<sequence length="61" mass="6748">MILVIDDKDDFLNALKEAGDKLVVVDFTATWCGPYKNGEKVDDFSGANQATLEEKIKALRS</sequence>
<evidence type="ECO:0000256" key="1">
    <source>
        <dbReference type="ARBA" id="ARBA00023157"/>
    </source>
</evidence>
<gene>
    <name evidence="4" type="primary">THIO</name>
</gene>
<proteinExistence type="evidence at transcript level"/>
<evidence type="ECO:0000313" key="4">
    <source>
        <dbReference type="EMBL" id="ACM08445.1"/>
    </source>
</evidence>
<name>B9ELP8_SALSA</name>
<reference evidence="4" key="3">
    <citation type="submission" date="2010-08" db="EMBL/GenBank/DDBJ databases">
        <authorList>
            <consortium name="cGRASP (B.F. Koop &amp; W.S. Davidson)"/>
        </authorList>
    </citation>
    <scope>NUCLEOTIDE SEQUENCE</scope>
    <source>
        <tissue evidence="4">Thymus</tissue>
    </source>
</reference>
<dbReference type="Gene3D" id="3.40.30.10">
    <property type="entry name" value="Glutaredoxin"/>
    <property type="match status" value="1"/>
</dbReference>
<dbReference type="InterPro" id="IPR013766">
    <property type="entry name" value="Thioredoxin_domain"/>
</dbReference>
<dbReference type="CDD" id="cd02947">
    <property type="entry name" value="TRX_family"/>
    <property type="match status" value="1"/>
</dbReference>
<feature type="domain" description="Thioredoxin" evidence="3">
    <location>
        <begin position="6"/>
        <end position="36"/>
    </location>
</feature>
<protein>
    <submittedName>
        <fullName evidence="4">Thioredoxin</fullName>
    </submittedName>
</protein>
<organism evidence="4">
    <name type="scientific">Salmo salar</name>
    <name type="common">Atlantic salmon</name>
    <dbReference type="NCBI Taxonomy" id="8030"/>
    <lineage>
        <taxon>Eukaryota</taxon>
        <taxon>Metazoa</taxon>
        <taxon>Chordata</taxon>
        <taxon>Craniata</taxon>
        <taxon>Vertebrata</taxon>
        <taxon>Euteleostomi</taxon>
        <taxon>Actinopterygii</taxon>
        <taxon>Neopterygii</taxon>
        <taxon>Teleostei</taxon>
        <taxon>Protacanthopterygii</taxon>
        <taxon>Salmoniformes</taxon>
        <taxon>Salmonidae</taxon>
        <taxon>Salmoninae</taxon>
        <taxon>Salmo</taxon>
    </lineage>
</organism>
<evidence type="ECO:0000259" key="3">
    <source>
        <dbReference type="Pfam" id="PF00085"/>
    </source>
</evidence>
<dbReference type="SUPFAM" id="SSF52833">
    <property type="entry name" value="Thioredoxin-like"/>
    <property type="match status" value="1"/>
</dbReference>
<dbReference type="PANTHER" id="PTHR46115">
    <property type="entry name" value="THIOREDOXIN-LIKE PROTEIN 1"/>
    <property type="match status" value="1"/>
</dbReference>
<dbReference type="EMBL" id="BT056573">
    <property type="protein sequence ID" value="ACM08445.1"/>
    <property type="molecule type" value="mRNA"/>
</dbReference>
<dbReference type="InterPro" id="IPR036249">
    <property type="entry name" value="Thioredoxin-like_sf"/>
</dbReference>
<keyword evidence="2" id="KW-0676">Redox-active center</keyword>
<dbReference type="Pfam" id="PF00085">
    <property type="entry name" value="Thioredoxin"/>
    <property type="match status" value="1"/>
</dbReference>
<keyword evidence="1" id="KW-1015">Disulfide bond</keyword>
<accession>B9ELP8</accession>
<reference evidence="4" key="1">
    <citation type="submission" date="2009-01" db="EMBL/GenBank/DDBJ databases">
        <authorList>
            <consortium name="cGRASP (B.F. Koop &amp; W.S. Davidson)"/>
            <person name="Leong J."/>
            <person name="von Schalburg K."/>
            <person name="Cooper G."/>
            <person name="Moore R."/>
            <person name="Holt R."/>
            <person name="Davidson W.S."/>
            <person name="Koop B.F."/>
        </authorList>
    </citation>
    <scope>NUCLEOTIDE SEQUENCE</scope>
    <source>
        <tissue evidence="4">Thymus</tissue>
    </source>
</reference>
<dbReference type="AlphaFoldDB" id="B9ELP8"/>
<reference evidence="4" key="2">
    <citation type="journal article" date="2010" name="BMC Genomics">
        <title>Salmo salar and Esox lucius full-length cDNA sequences reveal changes in evolutionary pressures on a post-tetraploidization genome.</title>
        <authorList>
            <person name="Leong J.S."/>
            <person name="Jantzen S.G."/>
            <person name="von Schalburg K.R."/>
            <person name="Cooper G.A."/>
            <person name="Messmer A.M."/>
            <person name="Liao N.Y."/>
            <person name="Munro S."/>
            <person name="Moore R."/>
            <person name="Holt R.A."/>
            <person name="Jones S.J."/>
            <person name="Davidson W.S."/>
            <person name="Koop B.F."/>
        </authorList>
    </citation>
    <scope>NUCLEOTIDE SEQUENCE</scope>
    <source>
        <tissue evidence="4">Thymus</tissue>
    </source>
</reference>
<evidence type="ECO:0000256" key="2">
    <source>
        <dbReference type="ARBA" id="ARBA00023284"/>
    </source>
</evidence>